<accession>A0A167BHG0</accession>
<dbReference type="OrthoDB" id="9776898at2"/>
<organism evidence="1 2">
    <name type="scientific">Pseudoalteromonas luteoviolacea NCIMB 1942</name>
    <dbReference type="NCBI Taxonomy" id="1365253"/>
    <lineage>
        <taxon>Bacteria</taxon>
        <taxon>Pseudomonadati</taxon>
        <taxon>Pseudomonadota</taxon>
        <taxon>Gammaproteobacteria</taxon>
        <taxon>Alteromonadales</taxon>
        <taxon>Pseudoalteromonadaceae</taxon>
        <taxon>Pseudoalteromonas</taxon>
    </lineage>
</organism>
<gene>
    <name evidence="1" type="ORF">N482_12200</name>
</gene>
<protein>
    <recommendedName>
        <fullName evidence="3">GNAT family N-acetyltransferase</fullName>
    </recommendedName>
</protein>
<dbReference type="SUPFAM" id="SSF55729">
    <property type="entry name" value="Acyl-CoA N-acyltransferases (Nat)"/>
    <property type="match status" value="1"/>
</dbReference>
<dbReference type="Pfam" id="PF04339">
    <property type="entry name" value="FemAB_like"/>
    <property type="match status" value="1"/>
</dbReference>
<comment type="caution">
    <text evidence="1">The sequence shown here is derived from an EMBL/GenBank/DDBJ whole genome shotgun (WGS) entry which is preliminary data.</text>
</comment>
<dbReference type="PATRIC" id="fig|1365253.3.peg.2960"/>
<dbReference type="AlphaFoldDB" id="A0A167BHG0"/>
<dbReference type="EMBL" id="AUXT01000169">
    <property type="protein sequence ID" value="KZN46546.1"/>
    <property type="molecule type" value="Genomic_DNA"/>
</dbReference>
<name>A0A167BHG0_9GAMM</name>
<proteinExistence type="predicted"/>
<evidence type="ECO:0000313" key="1">
    <source>
        <dbReference type="EMBL" id="KZN46546.1"/>
    </source>
</evidence>
<dbReference type="RefSeq" id="WP_063377523.1">
    <property type="nucleotide sequence ID" value="NZ_AUXT01000169.1"/>
</dbReference>
<evidence type="ECO:0008006" key="3">
    <source>
        <dbReference type="Google" id="ProtNLM"/>
    </source>
</evidence>
<evidence type="ECO:0000313" key="2">
    <source>
        <dbReference type="Proteomes" id="UP000076587"/>
    </source>
</evidence>
<dbReference type="InterPro" id="IPR016181">
    <property type="entry name" value="Acyl_CoA_acyltransferase"/>
</dbReference>
<dbReference type="Gene3D" id="3.40.630.30">
    <property type="match status" value="1"/>
</dbReference>
<reference evidence="1 2" key="1">
    <citation type="submission" date="2013-07" db="EMBL/GenBank/DDBJ databases">
        <title>Comparative Genomic and Metabolomic Analysis of Twelve Strains of Pseudoalteromonas luteoviolacea.</title>
        <authorList>
            <person name="Vynne N.G."/>
            <person name="Mansson M."/>
            <person name="Gram L."/>
        </authorList>
    </citation>
    <scope>NUCLEOTIDE SEQUENCE [LARGE SCALE GENOMIC DNA]</scope>
    <source>
        <strain evidence="1 2">NCIMB 1942</strain>
    </source>
</reference>
<dbReference type="PANTHER" id="PTHR47017">
    <property type="entry name" value="ACYL-COA"/>
    <property type="match status" value="1"/>
</dbReference>
<sequence length="387" mass="45323">MLGNQAFEHRFIDAVSKVSRADWQRLAGDTLFTSYEWLHALEQSQSVGGHTGWQPHHLVIYSKHQQHPIAALPGYIKSHSYGEYVFDWAWAEAYERHNLEYYPKWISAVPFTPVVGPRLLCQSHSNALHQYILDTLDQAATEHAWSGLHINFEPITQSWPKGELMERHGIQFHWHNRSYANFDAFLDTMKARKRKMIKKERAQISKSDIQVRWLNKAQITPDVVYQFYLCYCRTYRKRSGHNGYLTQQFFTLLFANLPDNTALCCAYRNDENYQNSGFIAASLYLQDGNTLYGRYWGALEESEHLHFELCYYQGIERAIKHGLQRFDAGAQGEHKLLRGFEPIYTHSFHTLTNPLFKQAVAEFITTERNQLAHYFQQCQSLLPFKEQ</sequence>
<dbReference type="Proteomes" id="UP000076587">
    <property type="component" value="Unassembled WGS sequence"/>
</dbReference>
<dbReference type="InterPro" id="IPR007434">
    <property type="entry name" value="FemAB-like"/>
</dbReference>
<dbReference type="PANTHER" id="PTHR47017:SF1">
    <property type="entry name" value="ACYL-COA"/>
    <property type="match status" value="1"/>
</dbReference>